<dbReference type="GO" id="GO:0000172">
    <property type="term" value="C:ribonuclease MRP complex"/>
    <property type="evidence" value="ECO:0007669"/>
    <property type="project" value="TreeGrafter"/>
</dbReference>
<dbReference type="GO" id="GO:0001682">
    <property type="term" value="P:tRNA 5'-leader removal"/>
    <property type="evidence" value="ECO:0007669"/>
    <property type="project" value="InterPro"/>
</dbReference>
<evidence type="ECO:0000256" key="3">
    <source>
        <dbReference type="ARBA" id="ARBA00022694"/>
    </source>
</evidence>
<dbReference type="InterPro" id="IPR002759">
    <property type="entry name" value="Pop5/Rpp14/Rnp2-like"/>
</dbReference>
<keyword evidence="3" id="KW-0819">tRNA processing</keyword>
<name>A0A0H5R9Y9_9EUKA</name>
<dbReference type="GO" id="GO:0030681">
    <property type="term" value="C:multimeric ribonuclease P complex"/>
    <property type="evidence" value="ECO:0007669"/>
    <property type="project" value="TreeGrafter"/>
</dbReference>
<dbReference type="PANTHER" id="PTHR15441:SF2">
    <property type="entry name" value="RIBONUCLEASE P_MRP PROTEIN SUBUNIT POP5"/>
    <property type="match status" value="1"/>
</dbReference>
<comment type="similarity">
    <text evidence="2">Belongs to the eukaryotic/archaeal RNase P protein component 2 family.</text>
</comment>
<dbReference type="EMBL" id="HACM01010179">
    <property type="protein sequence ID" value="CRZ10621.1"/>
    <property type="molecule type" value="Transcribed_RNA"/>
</dbReference>
<dbReference type="PANTHER" id="PTHR15441">
    <property type="entry name" value="RIBONUCLEASE P PROTEIN SUBUNIT P14"/>
    <property type="match status" value="1"/>
</dbReference>
<dbReference type="PIRSF" id="PIRSF023803">
    <property type="entry name" value="Ribonuclease_P_prd"/>
    <property type="match status" value="1"/>
</dbReference>
<feature type="non-terminal residue" evidence="5">
    <location>
        <position position="1"/>
    </location>
</feature>
<dbReference type="Gene3D" id="3.30.70.3250">
    <property type="entry name" value="Ribonuclease P, Pop5 subunit"/>
    <property type="match status" value="1"/>
</dbReference>
<sequence>LLIMVRFKNRYLLVQLVWGDGKVDQSFSATALQRHLRKLIRDGFGDFGSALCLQATQVKYLNNLTGLVIIRCARAHHQLIWAALSLMTLYEQRKVLARVIHLGGTIRSCQKHAIQFNTDLIQSTKSINRVEQIISSSKDIMAIDDS</sequence>
<evidence type="ECO:0000256" key="4">
    <source>
        <dbReference type="ARBA" id="ARBA00023242"/>
    </source>
</evidence>
<dbReference type="GO" id="GO:0005730">
    <property type="term" value="C:nucleolus"/>
    <property type="evidence" value="ECO:0007669"/>
    <property type="project" value="TreeGrafter"/>
</dbReference>
<dbReference type="InterPro" id="IPR016819">
    <property type="entry name" value="RNase_P/MRP_POP5"/>
</dbReference>
<evidence type="ECO:0000313" key="5">
    <source>
        <dbReference type="EMBL" id="CRZ10621.1"/>
    </source>
</evidence>
<reference evidence="5" key="1">
    <citation type="submission" date="2015-04" db="EMBL/GenBank/DDBJ databases">
        <title>The genome sequence of the plant pathogenic Rhizarian Plasmodiophora brassicae reveals insights in its biotrophic life cycle and the origin of chitin synthesis.</title>
        <authorList>
            <person name="Schwelm A."/>
            <person name="Fogelqvist J."/>
            <person name="Knaust A."/>
            <person name="Julke S."/>
            <person name="Lilja T."/>
            <person name="Dhandapani V."/>
            <person name="Bonilla-Rosso G."/>
            <person name="Karlsson M."/>
            <person name="Shevchenko A."/>
            <person name="Choi S.R."/>
            <person name="Kim H.G."/>
            <person name="Park J.Y."/>
            <person name="Lim Y.P."/>
            <person name="Ludwig-Muller J."/>
            <person name="Dixelius C."/>
        </authorList>
    </citation>
    <scope>NUCLEOTIDE SEQUENCE</scope>
    <source>
        <tissue evidence="5">Potato root galls</tissue>
    </source>
</reference>
<proteinExistence type="inferred from homology"/>
<dbReference type="SUPFAM" id="SSF160350">
    <property type="entry name" value="Rnp2-like"/>
    <property type="match status" value="1"/>
</dbReference>
<organism evidence="5">
    <name type="scientific">Spongospora subterranea</name>
    <dbReference type="NCBI Taxonomy" id="70186"/>
    <lineage>
        <taxon>Eukaryota</taxon>
        <taxon>Sar</taxon>
        <taxon>Rhizaria</taxon>
        <taxon>Endomyxa</taxon>
        <taxon>Phytomyxea</taxon>
        <taxon>Plasmodiophorida</taxon>
        <taxon>Plasmodiophoridae</taxon>
        <taxon>Spongospora</taxon>
    </lineage>
</organism>
<dbReference type="Pfam" id="PF01900">
    <property type="entry name" value="RNase_P_Rpp14"/>
    <property type="match status" value="1"/>
</dbReference>
<keyword evidence="4" id="KW-0539">Nucleus</keyword>
<evidence type="ECO:0000256" key="1">
    <source>
        <dbReference type="ARBA" id="ARBA00004123"/>
    </source>
</evidence>
<dbReference type="AlphaFoldDB" id="A0A0H5R9Y9"/>
<accession>A0A0H5R9Y9</accession>
<comment type="subcellular location">
    <subcellularLocation>
        <location evidence="1">Nucleus</location>
    </subcellularLocation>
</comment>
<evidence type="ECO:0000256" key="2">
    <source>
        <dbReference type="ARBA" id="ARBA00010800"/>
    </source>
</evidence>
<dbReference type="GO" id="GO:0033204">
    <property type="term" value="F:ribonuclease P RNA binding"/>
    <property type="evidence" value="ECO:0007669"/>
    <property type="project" value="InterPro"/>
</dbReference>
<dbReference type="InterPro" id="IPR038085">
    <property type="entry name" value="Rnp2-like_sf"/>
</dbReference>
<protein>
    <submittedName>
        <fullName evidence="5">Uncharacterized protein</fullName>
    </submittedName>
</protein>